<dbReference type="AlphaFoldDB" id="A0A023G3M2"/>
<feature type="chain" id="PRO_5001516235" evidence="1">
    <location>
        <begin position="17"/>
        <end position="81"/>
    </location>
</feature>
<proteinExistence type="evidence at transcript level"/>
<reference evidence="2" key="1">
    <citation type="submission" date="2014-03" db="EMBL/GenBank/DDBJ databases">
        <title>The sialotranscriptome of Amblyomma triste, Amblyomma parvum and Amblyomma cajennense ticks, uncovered by 454-based RNA-seq.</title>
        <authorList>
            <person name="Garcia G.R."/>
            <person name="Gardinassi L.G."/>
            <person name="Ribeiro J.M."/>
            <person name="Anatriello E."/>
            <person name="Ferreira B.R."/>
            <person name="Moreira H.N."/>
            <person name="Mafra C."/>
            <person name="Olegario M.M."/>
            <person name="Szabo P.J."/>
            <person name="Miranda-Santos I.K."/>
            <person name="Maruyama S.R."/>
        </authorList>
    </citation>
    <scope>NUCLEOTIDE SEQUENCE</scope>
    <source>
        <strain evidence="2">Mato Grasso do Sul</strain>
        <tissue evidence="2">Salivary glands</tissue>
    </source>
</reference>
<accession>A0A023G3M2</accession>
<protein>
    <submittedName>
        <fullName evidence="2">Putative secreted protein</fullName>
    </submittedName>
</protein>
<evidence type="ECO:0000256" key="1">
    <source>
        <dbReference type="SAM" id="SignalP"/>
    </source>
</evidence>
<keyword evidence="1" id="KW-0732">Signal</keyword>
<dbReference type="EMBL" id="GBBM01007975">
    <property type="protein sequence ID" value="JAC27443.1"/>
    <property type="molecule type" value="mRNA"/>
</dbReference>
<organism evidence="2">
    <name type="scientific">Amblyomma triste</name>
    <name type="common">Neotropical tick</name>
    <dbReference type="NCBI Taxonomy" id="251400"/>
    <lineage>
        <taxon>Eukaryota</taxon>
        <taxon>Metazoa</taxon>
        <taxon>Ecdysozoa</taxon>
        <taxon>Arthropoda</taxon>
        <taxon>Chelicerata</taxon>
        <taxon>Arachnida</taxon>
        <taxon>Acari</taxon>
        <taxon>Parasitiformes</taxon>
        <taxon>Ixodida</taxon>
        <taxon>Ixodoidea</taxon>
        <taxon>Ixodidae</taxon>
        <taxon>Amblyomminae</taxon>
        <taxon>Amblyomma</taxon>
    </lineage>
</organism>
<name>A0A023G3M2_AMBTT</name>
<feature type="signal peptide" evidence="1">
    <location>
        <begin position="1"/>
        <end position="16"/>
    </location>
</feature>
<sequence>MPTLFFLLTSPLCLEAINNIIKIKKLIITVQDKTDIPQHFASICDNTNISVLLSGCLSTEEKQTKLCSLSVVPYNSAITDK</sequence>
<evidence type="ECO:0000313" key="2">
    <source>
        <dbReference type="EMBL" id="JAC27443.1"/>
    </source>
</evidence>